<protein>
    <submittedName>
        <fullName evidence="2">Phytoene/squalene synthase family protein</fullName>
        <ecNumber evidence="2">2.5.1.-</ecNumber>
    </submittedName>
</protein>
<dbReference type="SFLD" id="SFLDS00005">
    <property type="entry name" value="Isoprenoid_Synthase_Type_I"/>
    <property type="match status" value="1"/>
</dbReference>
<dbReference type="GO" id="GO:0016740">
    <property type="term" value="F:transferase activity"/>
    <property type="evidence" value="ECO:0007669"/>
    <property type="project" value="UniProtKB-KW"/>
</dbReference>
<dbReference type="EC" id="2.5.1.-" evidence="2"/>
<evidence type="ECO:0000313" key="2">
    <source>
        <dbReference type="EMBL" id="MFL9832141.1"/>
    </source>
</evidence>
<dbReference type="InterPro" id="IPR033904">
    <property type="entry name" value="Trans_IPPS_HH"/>
</dbReference>
<sequence>MKQLFDDVSFKCSKLVTKNYSTSFSLAVYMLSPSIRDAIYSIYGFVRFADEIVDSFHGFEKETLINDFEKEYYKAYHSGISLNPILNSFQHTVKQYNIDDNLIQAFLKSMKMDLVKLDYESKAEYEEYIYGSADVVGLMCLKVFVDGKEYKYEALKAEAMRLGSAFQKVNFLRDLRDDNLILNRNYFPGVDLKSFDENAKKAIINEIKEDFRIAYQGIVKLPIEAKFGVYTAYVYYKKLLKKLESTPCHDIGNARIRVSNYTKATLLAQSFVTYKLRLIE</sequence>
<dbReference type="RefSeq" id="WP_408082589.1">
    <property type="nucleotide sequence ID" value="NZ_JBELQA010000009.1"/>
</dbReference>
<organism evidence="2 3">
    <name type="scientific">Flavobacterium plantiphilum</name>
    <dbReference type="NCBI Taxonomy" id="3163297"/>
    <lineage>
        <taxon>Bacteria</taxon>
        <taxon>Pseudomonadati</taxon>
        <taxon>Bacteroidota</taxon>
        <taxon>Flavobacteriia</taxon>
        <taxon>Flavobacteriales</taxon>
        <taxon>Flavobacteriaceae</taxon>
        <taxon>Flavobacterium</taxon>
    </lineage>
</organism>
<gene>
    <name evidence="2" type="ORF">ABS764_14915</name>
</gene>
<dbReference type="Pfam" id="PF00494">
    <property type="entry name" value="SQS_PSY"/>
    <property type="match status" value="1"/>
</dbReference>
<reference evidence="2 3" key="1">
    <citation type="submission" date="2024-06" db="EMBL/GenBank/DDBJ databases">
        <authorList>
            <person name="Kaempfer P."/>
            <person name="Viver T."/>
        </authorList>
    </citation>
    <scope>NUCLEOTIDE SEQUENCE [LARGE SCALE GENOMIC DNA]</scope>
    <source>
        <strain evidence="2 3">ST-87</strain>
    </source>
</reference>
<dbReference type="InterPro" id="IPR002060">
    <property type="entry name" value="Squ/phyt_synthse"/>
</dbReference>
<dbReference type="PROSITE" id="PS01045">
    <property type="entry name" value="SQUALEN_PHYTOEN_SYN_2"/>
    <property type="match status" value="1"/>
</dbReference>
<dbReference type="CDD" id="cd00683">
    <property type="entry name" value="Trans_IPPS_HH"/>
    <property type="match status" value="1"/>
</dbReference>
<dbReference type="SFLD" id="SFLDG01212">
    <property type="entry name" value="Phytoene_synthase_like"/>
    <property type="match status" value="1"/>
</dbReference>
<evidence type="ECO:0000313" key="3">
    <source>
        <dbReference type="Proteomes" id="UP001629260"/>
    </source>
</evidence>
<keyword evidence="3" id="KW-1185">Reference proteome</keyword>
<proteinExistence type="predicted"/>
<dbReference type="SFLD" id="SFLDG01018">
    <property type="entry name" value="Squalene/Phytoene_Synthase_Lik"/>
    <property type="match status" value="1"/>
</dbReference>
<dbReference type="InterPro" id="IPR008949">
    <property type="entry name" value="Isoprenoid_synthase_dom_sf"/>
</dbReference>
<keyword evidence="1 2" id="KW-0808">Transferase</keyword>
<dbReference type="InterPro" id="IPR019845">
    <property type="entry name" value="Squalene/phytoene_synthase_CS"/>
</dbReference>
<comment type="caution">
    <text evidence="2">The sequence shown here is derived from an EMBL/GenBank/DDBJ whole genome shotgun (WGS) entry which is preliminary data.</text>
</comment>
<accession>A0ABW8XYB5</accession>
<dbReference type="InterPro" id="IPR044843">
    <property type="entry name" value="Trans_IPPS_bact-type"/>
</dbReference>
<dbReference type="Proteomes" id="UP001629260">
    <property type="component" value="Unassembled WGS sequence"/>
</dbReference>
<dbReference type="PANTHER" id="PTHR31480">
    <property type="entry name" value="BIFUNCTIONAL LYCOPENE CYCLASE/PHYTOENE SYNTHASE"/>
    <property type="match status" value="1"/>
</dbReference>
<dbReference type="EMBL" id="JBELQA010000009">
    <property type="protein sequence ID" value="MFL9832141.1"/>
    <property type="molecule type" value="Genomic_DNA"/>
</dbReference>
<evidence type="ECO:0000256" key="1">
    <source>
        <dbReference type="ARBA" id="ARBA00022679"/>
    </source>
</evidence>
<name>A0ABW8XYB5_9FLAO</name>
<dbReference type="SUPFAM" id="SSF48576">
    <property type="entry name" value="Terpenoid synthases"/>
    <property type="match status" value="1"/>
</dbReference>
<dbReference type="Gene3D" id="1.10.600.10">
    <property type="entry name" value="Farnesyl Diphosphate Synthase"/>
    <property type="match status" value="1"/>
</dbReference>